<proteinExistence type="predicted"/>
<evidence type="ECO:0000313" key="2">
    <source>
        <dbReference type="EMBL" id="MBA0738889.1"/>
    </source>
</evidence>
<comment type="caution">
    <text evidence="2">The sequence shown here is derived from an EMBL/GenBank/DDBJ whole genome shotgun (WGS) entry which is preliminary data.</text>
</comment>
<accession>A0A7J9BRS1</accession>
<dbReference type="PANTHER" id="PTHR36143:SF4">
    <property type="entry name" value="OS08G0177500 PROTEIN"/>
    <property type="match status" value="1"/>
</dbReference>
<reference evidence="2 3" key="1">
    <citation type="journal article" date="2019" name="Genome Biol. Evol.">
        <title>Insights into the evolution of the New World diploid cottons (Gossypium, subgenus Houzingenia) based on genome sequencing.</title>
        <authorList>
            <person name="Grover C.E."/>
            <person name="Arick M.A. 2nd"/>
            <person name="Thrash A."/>
            <person name="Conover J.L."/>
            <person name="Sanders W.S."/>
            <person name="Peterson D.G."/>
            <person name="Frelichowski J.E."/>
            <person name="Scheffler J.A."/>
            <person name="Scheffler B.E."/>
            <person name="Wendel J.F."/>
        </authorList>
    </citation>
    <scope>NUCLEOTIDE SEQUENCE [LARGE SCALE GENOMIC DNA]</scope>
    <source>
        <strain evidence="2">5</strain>
        <tissue evidence="2">Leaf</tissue>
    </source>
</reference>
<dbReference type="Proteomes" id="UP000593579">
    <property type="component" value="Unassembled WGS sequence"/>
</dbReference>
<gene>
    <name evidence="2" type="ORF">Gogos_012203</name>
</gene>
<name>A0A7J9BRS1_GOSGO</name>
<evidence type="ECO:0000313" key="3">
    <source>
        <dbReference type="Proteomes" id="UP000593579"/>
    </source>
</evidence>
<keyword evidence="3" id="KW-1185">Reference proteome</keyword>
<evidence type="ECO:0000256" key="1">
    <source>
        <dbReference type="SAM" id="Phobius"/>
    </source>
</evidence>
<dbReference type="PANTHER" id="PTHR36143">
    <property type="entry name" value="OS08G0177500 PROTEIN"/>
    <property type="match status" value="1"/>
</dbReference>
<keyword evidence="1" id="KW-1133">Transmembrane helix</keyword>
<protein>
    <submittedName>
        <fullName evidence="2">Uncharacterized protein</fullName>
    </submittedName>
</protein>
<dbReference type="EMBL" id="JABEZY010000005">
    <property type="protein sequence ID" value="MBA0738889.1"/>
    <property type="molecule type" value="Genomic_DNA"/>
</dbReference>
<dbReference type="AlphaFoldDB" id="A0A7J9BRS1"/>
<sequence>MGGGLLSHKGNGSGSGHKGRPYVLMLLLAFGAALLGVMVLHKFRERRIFNLLIEDKNRQLLSLQLLLQVHALLNLNNYNSWELRRLRQGMRNRMADVACL</sequence>
<keyword evidence="1" id="KW-0472">Membrane</keyword>
<feature type="transmembrane region" description="Helical" evidence="1">
    <location>
        <begin position="22"/>
        <end position="40"/>
    </location>
</feature>
<organism evidence="2 3">
    <name type="scientific">Gossypium gossypioides</name>
    <name type="common">Mexican cotton</name>
    <name type="synonym">Selera gossypioides</name>
    <dbReference type="NCBI Taxonomy" id="34282"/>
    <lineage>
        <taxon>Eukaryota</taxon>
        <taxon>Viridiplantae</taxon>
        <taxon>Streptophyta</taxon>
        <taxon>Embryophyta</taxon>
        <taxon>Tracheophyta</taxon>
        <taxon>Spermatophyta</taxon>
        <taxon>Magnoliopsida</taxon>
        <taxon>eudicotyledons</taxon>
        <taxon>Gunneridae</taxon>
        <taxon>Pentapetalae</taxon>
        <taxon>rosids</taxon>
        <taxon>malvids</taxon>
        <taxon>Malvales</taxon>
        <taxon>Malvaceae</taxon>
        <taxon>Malvoideae</taxon>
        <taxon>Gossypium</taxon>
    </lineage>
</organism>
<keyword evidence="1" id="KW-0812">Transmembrane</keyword>